<dbReference type="Proteomes" id="UP000175989">
    <property type="component" value="Unassembled WGS sequence"/>
</dbReference>
<accession>A0A1E7W666</accession>
<dbReference type="AlphaFoldDB" id="A0A1E7W666"/>
<name>A0A1E7W666_9BURK</name>
<evidence type="ECO:0000313" key="2">
    <source>
        <dbReference type="Proteomes" id="UP000175989"/>
    </source>
</evidence>
<protein>
    <submittedName>
        <fullName evidence="1">Uncharacterized protein</fullName>
    </submittedName>
</protein>
<keyword evidence="2" id="KW-1185">Reference proteome</keyword>
<proteinExistence type="predicted"/>
<dbReference type="EMBL" id="LROM01000152">
    <property type="protein sequence ID" value="OEZ91491.1"/>
    <property type="molecule type" value="Genomic_DNA"/>
</dbReference>
<dbReference type="RefSeq" id="WP_141749679.1">
    <property type="nucleotide sequence ID" value="NZ_LROM01000152.1"/>
</dbReference>
<gene>
    <name evidence="1" type="ORF">DUPY_51030</name>
</gene>
<sequence length="78" mass="8594">MSTNEWKIKMQGFASKVDGACRAYVGLLITSPDGEVTREWVSLHDLGSFDTLDKALEATEQIQCGISNTGEWTLLDLT</sequence>
<organism evidence="1 2">
    <name type="scientific">Duganella phyllosphaerae</name>
    <dbReference type="NCBI Taxonomy" id="762836"/>
    <lineage>
        <taxon>Bacteria</taxon>
        <taxon>Pseudomonadati</taxon>
        <taxon>Pseudomonadota</taxon>
        <taxon>Betaproteobacteria</taxon>
        <taxon>Burkholderiales</taxon>
        <taxon>Oxalobacteraceae</taxon>
        <taxon>Telluria group</taxon>
        <taxon>Duganella</taxon>
    </lineage>
</organism>
<reference evidence="2" key="1">
    <citation type="journal article" date="2016" name="Front. Microbiol.">
        <title>Molecular Keys to the Janthinobacterium and Duganella spp. Interaction with the Plant Pathogen Fusarium graminearum.</title>
        <authorList>
            <person name="Haack F.S."/>
            <person name="Poehlein A."/>
            <person name="Kroger C."/>
            <person name="Voigt C.A."/>
            <person name="Piepenbring M."/>
            <person name="Bode H.B."/>
            <person name="Daniel R."/>
            <person name="Schafer W."/>
            <person name="Streit W.R."/>
        </authorList>
    </citation>
    <scope>NUCLEOTIDE SEQUENCE [LARGE SCALE GENOMIC DNA]</scope>
    <source>
        <strain evidence="2">T54</strain>
    </source>
</reference>
<comment type="caution">
    <text evidence="1">The sequence shown here is derived from an EMBL/GenBank/DDBJ whole genome shotgun (WGS) entry which is preliminary data.</text>
</comment>
<evidence type="ECO:0000313" key="1">
    <source>
        <dbReference type="EMBL" id="OEZ91491.1"/>
    </source>
</evidence>